<keyword evidence="5" id="KW-1185">Reference proteome</keyword>
<dbReference type="Gene3D" id="3.40.50.1820">
    <property type="entry name" value="alpha/beta hydrolase"/>
    <property type="match status" value="1"/>
</dbReference>
<dbReference type="InterPro" id="IPR029058">
    <property type="entry name" value="AB_hydrolase_fold"/>
</dbReference>
<evidence type="ECO:0000313" key="4">
    <source>
        <dbReference type="EMBL" id="SHN52866.1"/>
    </source>
</evidence>
<dbReference type="InterPro" id="IPR050955">
    <property type="entry name" value="Plant_Biomass_Hydrol_Est"/>
</dbReference>
<gene>
    <name evidence="4" type="ORF">SAMN05216200_101503</name>
</gene>
<feature type="compositionally biased region" description="Low complexity" evidence="3">
    <location>
        <begin position="118"/>
        <end position="133"/>
    </location>
</feature>
<protein>
    <submittedName>
        <fullName evidence="4">Poly(3-hydroxybutyrate) depolymerase</fullName>
    </submittedName>
</protein>
<dbReference type="Proteomes" id="UP000184066">
    <property type="component" value="Unassembled WGS sequence"/>
</dbReference>
<feature type="region of interest" description="Disordered" evidence="3">
    <location>
        <begin position="1"/>
        <end position="102"/>
    </location>
</feature>
<proteinExistence type="predicted"/>
<dbReference type="EMBL" id="FRDL01000001">
    <property type="protein sequence ID" value="SHN52866.1"/>
    <property type="molecule type" value="Genomic_DNA"/>
</dbReference>
<evidence type="ECO:0000256" key="2">
    <source>
        <dbReference type="ARBA" id="ARBA00022801"/>
    </source>
</evidence>
<reference evidence="4 5" key="1">
    <citation type="submission" date="2016-12" db="EMBL/GenBank/DDBJ databases">
        <authorList>
            <person name="Song W.-J."/>
            <person name="Kurnit D.M."/>
        </authorList>
    </citation>
    <scope>NUCLEOTIDE SEQUENCE [LARGE SCALE GENOMIC DNA]</scope>
    <source>
        <strain evidence="4 5">CGMCC 1.10808</strain>
    </source>
</reference>
<feature type="region of interest" description="Disordered" evidence="3">
    <location>
        <begin position="115"/>
        <end position="141"/>
    </location>
</feature>
<evidence type="ECO:0000256" key="1">
    <source>
        <dbReference type="ARBA" id="ARBA00022729"/>
    </source>
</evidence>
<evidence type="ECO:0000256" key="3">
    <source>
        <dbReference type="SAM" id="MobiDB-lite"/>
    </source>
</evidence>
<dbReference type="AlphaFoldDB" id="A0A1M7S345"/>
<dbReference type="STRING" id="1189325.SAMN04488119_10215"/>
<keyword evidence="1" id="KW-0732">Signal</keyword>
<organism evidence="4 5">
    <name type="scientific">Oceanicella actignis</name>
    <dbReference type="NCBI Taxonomy" id="1189325"/>
    <lineage>
        <taxon>Bacteria</taxon>
        <taxon>Pseudomonadati</taxon>
        <taxon>Pseudomonadota</taxon>
        <taxon>Alphaproteobacteria</taxon>
        <taxon>Rhodobacterales</taxon>
        <taxon>Paracoccaceae</taxon>
        <taxon>Oceanicella</taxon>
    </lineage>
</organism>
<accession>A0A1M7S345</accession>
<dbReference type="GO" id="GO:0016787">
    <property type="term" value="F:hydrolase activity"/>
    <property type="evidence" value="ECO:0007669"/>
    <property type="project" value="UniProtKB-KW"/>
</dbReference>
<evidence type="ECO:0000313" key="5">
    <source>
        <dbReference type="Proteomes" id="UP000184066"/>
    </source>
</evidence>
<sequence length="443" mass="45372">MSARARALVLTKAEQTAAARPRRTLPKTPKPVAALGRAGPQGAKPSPRGIADGKRTDGPRAGARRSCAATDGPPAGADAAAAPDRRGRRPPGPPAPAAPGCAATVRMRIRARTGPLSGAAAAPPQGAGRAPRPLSRPGCAGAPRRPLAALARRLRAAILPAATLALAAASQALAQAGAECGRADAPCVAAGGEYLIALPADPAPRPARDPSAPRPAVIFLHGHGGRAAAVMRNRPLVEAFLARGLAFIAPQGAPRFAGDRGGGWNAHGAPPARDDAAFLSALADDAAARFGLDRRRMLLAGFSSGGMMVWRMACVRPGAFAAHAPVAGLLWRPLPARCAGPTRLLHVHGWSDRVVPLEGRAVAGGSLVQGDLFRGLALLRAAFGCARDAPDAFGRRGALLMRRWRDCAAGGELALALHPGGHRVPREWAALALDWFEGRAIAP</sequence>
<dbReference type="PANTHER" id="PTHR43037:SF5">
    <property type="entry name" value="FERULOYL ESTERASE"/>
    <property type="match status" value="1"/>
</dbReference>
<keyword evidence="2" id="KW-0378">Hydrolase</keyword>
<name>A0A1M7S345_9RHOB</name>
<dbReference type="PANTHER" id="PTHR43037">
    <property type="entry name" value="UNNAMED PRODUCT-RELATED"/>
    <property type="match status" value="1"/>
</dbReference>
<dbReference type="SUPFAM" id="SSF53474">
    <property type="entry name" value="alpha/beta-Hydrolases"/>
    <property type="match status" value="1"/>
</dbReference>
<feature type="compositionally biased region" description="Low complexity" evidence="3">
    <location>
        <begin position="67"/>
        <end position="82"/>
    </location>
</feature>